<proteinExistence type="predicted"/>
<dbReference type="Proteomes" id="UP000283509">
    <property type="component" value="Unassembled WGS sequence"/>
</dbReference>
<feature type="signal peptide" evidence="2">
    <location>
        <begin position="1"/>
        <end position="16"/>
    </location>
</feature>
<dbReference type="PANTHER" id="PTHR33327:SF3">
    <property type="entry name" value="RNA-DIRECTED DNA POLYMERASE"/>
    <property type="match status" value="1"/>
</dbReference>
<dbReference type="EMBL" id="QCYY01002862">
    <property type="protein sequence ID" value="ROT67045.1"/>
    <property type="molecule type" value="Genomic_DNA"/>
</dbReference>
<keyword evidence="5" id="KW-1185">Reference proteome</keyword>
<dbReference type="Pfam" id="PF23055">
    <property type="entry name" value="DUF7041"/>
    <property type="match status" value="1"/>
</dbReference>
<keyword evidence="2" id="KW-0732">Signal</keyword>
<dbReference type="InterPro" id="IPR055469">
    <property type="entry name" value="DUF7041"/>
</dbReference>
<reference evidence="4 5" key="2">
    <citation type="submission" date="2019-01" db="EMBL/GenBank/DDBJ databases">
        <title>The decoding of complex shrimp genome reveals the adaptation for benthos swimmer, frequently molting mechanism and breeding impact on genome.</title>
        <authorList>
            <person name="Sun Y."/>
            <person name="Gao Y."/>
            <person name="Yu Y."/>
        </authorList>
    </citation>
    <scope>NUCLEOTIDE SEQUENCE [LARGE SCALE GENOMIC DNA]</scope>
    <source>
        <tissue evidence="4">Muscle</tissue>
    </source>
</reference>
<feature type="chain" id="PRO_5018586169" description="DUF7041 domain-containing protein" evidence="2">
    <location>
        <begin position="17"/>
        <end position="455"/>
    </location>
</feature>
<sequence>MIVLVVKATLFTEVIAASIRLPPFSPDEALTWFRRAETQFRLKSIKKATTKADHVIAALPEKIFPRIAPWLDTQPDETEYDILKQELLKEFSLSPSERARQVFNIPNLPLGNRTPEQVWQEITSLCSLPTSVTDAYNFRLLCEHLKRGKEHPRICGPQHGLTPIGTLRDELGHRMFETISEFALQIGSLPTSNVVVERLFSKKTVVRASGCAQDENPAPHQRCRRGEIHDANETAIEVLLTRANALMEAHRQARPQSTAPVFPSASTDINAATARGSNTNRRPFIRFLPADGICSYHKRFGNAAYHCLNGCRWKPRRQPKQHGRWPLSNTATTPNSEDNRPRRPALPHYRRQQSPGRSSLEQEIQGRRQPLTSSRELLAAHLAITNLCWAKFTLCGASMTSPSSCPETCHNNGPSDTARGPPPGSPAVHHQETYPSLSSPHLHPSRMAEFAFSPR</sequence>
<dbReference type="PANTHER" id="PTHR33327">
    <property type="entry name" value="ENDONUCLEASE"/>
    <property type="match status" value="1"/>
</dbReference>
<feature type="compositionally biased region" description="Basic residues" evidence="1">
    <location>
        <begin position="342"/>
        <end position="351"/>
    </location>
</feature>
<evidence type="ECO:0000313" key="4">
    <source>
        <dbReference type="EMBL" id="ROT67045.1"/>
    </source>
</evidence>
<organism evidence="4 5">
    <name type="scientific">Penaeus vannamei</name>
    <name type="common">Whiteleg shrimp</name>
    <name type="synonym">Litopenaeus vannamei</name>
    <dbReference type="NCBI Taxonomy" id="6689"/>
    <lineage>
        <taxon>Eukaryota</taxon>
        <taxon>Metazoa</taxon>
        <taxon>Ecdysozoa</taxon>
        <taxon>Arthropoda</taxon>
        <taxon>Crustacea</taxon>
        <taxon>Multicrustacea</taxon>
        <taxon>Malacostraca</taxon>
        <taxon>Eumalacostraca</taxon>
        <taxon>Eucarida</taxon>
        <taxon>Decapoda</taxon>
        <taxon>Dendrobranchiata</taxon>
        <taxon>Penaeoidea</taxon>
        <taxon>Penaeidae</taxon>
        <taxon>Penaeus</taxon>
    </lineage>
</organism>
<gene>
    <name evidence="4" type="ORF">C7M84_014891</name>
</gene>
<dbReference type="AlphaFoldDB" id="A0A3R7NUH1"/>
<evidence type="ECO:0000256" key="2">
    <source>
        <dbReference type="SAM" id="SignalP"/>
    </source>
</evidence>
<name>A0A3R7NUH1_PENVA</name>
<feature type="compositionally biased region" description="Polar residues" evidence="1">
    <location>
        <begin position="352"/>
        <end position="362"/>
    </location>
</feature>
<feature type="compositionally biased region" description="Polar residues" evidence="1">
    <location>
        <begin position="403"/>
        <end position="415"/>
    </location>
</feature>
<evidence type="ECO:0000313" key="5">
    <source>
        <dbReference type="Proteomes" id="UP000283509"/>
    </source>
</evidence>
<evidence type="ECO:0000256" key="1">
    <source>
        <dbReference type="SAM" id="MobiDB-lite"/>
    </source>
</evidence>
<comment type="caution">
    <text evidence="4">The sequence shown here is derived from an EMBL/GenBank/DDBJ whole genome shotgun (WGS) entry which is preliminary data.</text>
</comment>
<feature type="region of interest" description="Disordered" evidence="1">
    <location>
        <begin position="403"/>
        <end position="455"/>
    </location>
</feature>
<feature type="compositionally biased region" description="Polar residues" evidence="1">
    <location>
        <begin position="327"/>
        <end position="336"/>
    </location>
</feature>
<feature type="region of interest" description="Disordered" evidence="1">
    <location>
        <begin position="316"/>
        <end position="368"/>
    </location>
</feature>
<reference evidence="4 5" key="1">
    <citation type="submission" date="2018-04" db="EMBL/GenBank/DDBJ databases">
        <authorList>
            <person name="Zhang X."/>
            <person name="Yuan J."/>
            <person name="Li F."/>
            <person name="Xiang J."/>
        </authorList>
    </citation>
    <scope>NUCLEOTIDE SEQUENCE [LARGE SCALE GENOMIC DNA]</scope>
    <source>
        <tissue evidence="4">Muscle</tissue>
    </source>
</reference>
<accession>A0A3R7NUH1</accession>
<evidence type="ECO:0000259" key="3">
    <source>
        <dbReference type="Pfam" id="PF23055"/>
    </source>
</evidence>
<protein>
    <recommendedName>
        <fullName evidence="3">DUF7041 domain-containing protein</fullName>
    </recommendedName>
</protein>
<feature type="domain" description="DUF7041" evidence="3">
    <location>
        <begin position="21"/>
        <end position="102"/>
    </location>
</feature>